<dbReference type="RefSeq" id="WP_309048780.1">
    <property type="nucleotide sequence ID" value="NZ_JAVIGA010000081.1"/>
</dbReference>
<dbReference type="InterPro" id="IPR002514">
    <property type="entry name" value="Transposase_8"/>
</dbReference>
<dbReference type="Pfam" id="PF01527">
    <property type="entry name" value="HTH_Tnp_1"/>
    <property type="match status" value="1"/>
</dbReference>
<organism evidence="2 3">
    <name type="scientific">Serratia fonticola</name>
    <dbReference type="NCBI Taxonomy" id="47917"/>
    <lineage>
        <taxon>Bacteria</taxon>
        <taxon>Pseudomonadati</taxon>
        <taxon>Pseudomonadota</taxon>
        <taxon>Gammaproteobacteria</taxon>
        <taxon>Enterobacterales</taxon>
        <taxon>Yersiniaceae</taxon>
        <taxon>Serratia</taxon>
    </lineage>
</organism>
<dbReference type="EMBL" id="JAVIGA010000081">
    <property type="protein sequence ID" value="MDQ9130484.1"/>
    <property type="molecule type" value="Genomic_DNA"/>
</dbReference>
<dbReference type="GO" id="GO:0006313">
    <property type="term" value="P:DNA transposition"/>
    <property type="evidence" value="ECO:0007669"/>
    <property type="project" value="InterPro"/>
</dbReference>
<feature type="region of interest" description="Disordered" evidence="1">
    <location>
        <begin position="73"/>
        <end position="95"/>
    </location>
</feature>
<dbReference type="Proteomes" id="UP001224622">
    <property type="component" value="Unassembled WGS sequence"/>
</dbReference>
<evidence type="ECO:0000313" key="2">
    <source>
        <dbReference type="EMBL" id="MDQ9130484.1"/>
    </source>
</evidence>
<name>A0AAJ1YI74_SERFO</name>
<comment type="caution">
    <text evidence="2">The sequence shown here is derived from an EMBL/GenBank/DDBJ whole genome shotgun (WGS) entry which is preliminary data.</text>
</comment>
<proteinExistence type="predicted"/>
<gene>
    <name evidence="2" type="primary">tnpA</name>
    <name evidence="2" type="ORF">RDT67_29250</name>
</gene>
<dbReference type="InterPro" id="IPR010921">
    <property type="entry name" value="Trp_repressor/repl_initiator"/>
</dbReference>
<dbReference type="SUPFAM" id="SSF48295">
    <property type="entry name" value="TrpR-like"/>
    <property type="match status" value="1"/>
</dbReference>
<evidence type="ECO:0000256" key="1">
    <source>
        <dbReference type="SAM" id="MobiDB-lite"/>
    </source>
</evidence>
<evidence type="ECO:0000313" key="3">
    <source>
        <dbReference type="Proteomes" id="UP001224622"/>
    </source>
</evidence>
<dbReference type="NCBIfam" id="NF047595">
    <property type="entry name" value="IS66_ISRel24_TnpA"/>
    <property type="match status" value="1"/>
</dbReference>
<accession>A0AAJ1YI74</accession>
<dbReference type="AlphaFoldDB" id="A0AAJ1YI74"/>
<dbReference type="GO" id="GO:0004803">
    <property type="term" value="F:transposase activity"/>
    <property type="evidence" value="ECO:0007669"/>
    <property type="project" value="InterPro"/>
</dbReference>
<dbReference type="GO" id="GO:0043565">
    <property type="term" value="F:sequence-specific DNA binding"/>
    <property type="evidence" value="ECO:0007669"/>
    <property type="project" value="InterPro"/>
</dbReference>
<protein>
    <submittedName>
        <fullName evidence="2">IS66-like element accessory protein TnpA</fullName>
    </submittedName>
</protein>
<reference evidence="2" key="1">
    <citation type="submission" date="2023-08" db="EMBL/GenBank/DDBJ databases">
        <title>The Comparative Genomic Analysis of Yersiniaceae from Polar Regions.</title>
        <authorList>
            <person name="Goncharov A."/>
            <person name="Aslanov B."/>
            <person name="Kolodzhieva V."/>
            <person name="Azarov D."/>
            <person name="Mochov A."/>
            <person name="Lebedeva E."/>
        </authorList>
    </citation>
    <scope>NUCLEOTIDE SEQUENCE</scope>
    <source>
        <strain evidence="2">Vf</strain>
    </source>
</reference>
<dbReference type="NCBIfam" id="NF038385">
    <property type="entry name" value="IS66_access_TnpA"/>
    <property type="match status" value="1"/>
</dbReference>
<sequence>MKYRTLLLDALHLHLDVHIPIAEVGRRLGIPKSTLYDLFVRFRKQGIGWPLPDAMTSAKLEALLYPARTTTVRSGASVPPEPVSPEEPVVRKRPRRPNFPRDFKITLAEKSLQPGANVAQLAREHGINDNLLFNWRNLYRRGLLRPQGDGPLLLPVTLTEPTTAAEQPTLAISPPSVGEPCCELELPSGILRIRGSLTPELLHMLISEMKAGAK</sequence>